<evidence type="ECO:0000313" key="2">
    <source>
        <dbReference type="Proteomes" id="UP001416858"/>
    </source>
</evidence>
<comment type="caution">
    <text evidence="1">The sequence shown here is derived from an EMBL/GenBank/DDBJ whole genome shotgun (WGS) entry which is preliminary data.</text>
</comment>
<organism evidence="1 2">
    <name type="scientific">Novipirellula caenicola</name>
    <dbReference type="NCBI Taxonomy" id="1536901"/>
    <lineage>
        <taxon>Bacteria</taxon>
        <taxon>Pseudomonadati</taxon>
        <taxon>Planctomycetota</taxon>
        <taxon>Planctomycetia</taxon>
        <taxon>Pirellulales</taxon>
        <taxon>Pirellulaceae</taxon>
        <taxon>Novipirellula</taxon>
    </lineage>
</organism>
<protein>
    <submittedName>
        <fullName evidence="1">Uncharacterized protein</fullName>
    </submittedName>
</protein>
<accession>A0ABP9VZ13</accession>
<keyword evidence="2" id="KW-1185">Reference proteome</keyword>
<gene>
    <name evidence="1" type="ORF">Rcae01_04307</name>
</gene>
<evidence type="ECO:0000313" key="1">
    <source>
        <dbReference type="EMBL" id="GAA5508838.1"/>
    </source>
</evidence>
<proteinExistence type="predicted"/>
<sequence>MTAILADRHERFVKDPQAFLGLLPRGIRVDRFAAQSMRIRDMRIRGNPVSMLLGKKHRDPNRHCADTAALPKVDEISPQRLGLGGIREMQPYRLLRRRTAARYRCSR</sequence>
<dbReference type="EMBL" id="BAABRO010000011">
    <property type="protein sequence ID" value="GAA5508838.1"/>
    <property type="molecule type" value="Genomic_DNA"/>
</dbReference>
<reference evidence="1 2" key="1">
    <citation type="submission" date="2024-02" db="EMBL/GenBank/DDBJ databases">
        <title>Rhodopirellula caenicola NBRC 110016.</title>
        <authorList>
            <person name="Ichikawa N."/>
            <person name="Katano-Makiyama Y."/>
            <person name="Hidaka K."/>
        </authorList>
    </citation>
    <scope>NUCLEOTIDE SEQUENCE [LARGE SCALE GENOMIC DNA]</scope>
    <source>
        <strain evidence="1 2">NBRC 110016</strain>
    </source>
</reference>
<dbReference type="Proteomes" id="UP001416858">
    <property type="component" value="Unassembled WGS sequence"/>
</dbReference>
<name>A0ABP9VZ13_9BACT</name>